<evidence type="ECO:0000313" key="2">
    <source>
        <dbReference type="Proteomes" id="UP001597374"/>
    </source>
</evidence>
<protein>
    <submittedName>
        <fullName evidence="1">Uncharacterized protein</fullName>
    </submittedName>
</protein>
<name>A0ABW5D338_9BACT</name>
<dbReference type="Proteomes" id="UP001597374">
    <property type="component" value="Unassembled WGS sequence"/>
</dbReference>
<keyword evidence="2" id="KW-1185">Reference proteome</keyword>
<gene>
    <name evidence="1" type="ORF">ACFSKP_16825</name>
</gene>
<dbReference type="EMBL" id="JBHUIM010000002">
    <property type="protein sequence ID" value="MFD2247934.1"/>
    <property type="molecule type" value="Genomic_DNA"/>
</dbReference>
<proteinExistence type="predicted"/>
<dbReference type="RefSeq" id="WP_250431197.1">
    <property type="nucleotide sequence ID" value="NZ_JALPRR010000003.1"/>
</dbReference>
<accession>A0ABW5D338</accession>
<reference evidence="2" key="1">
    <citation type="journal article" date="2019" name="Int. J. Syst. Evol. Microbiol.">
        <title>The Global Catalogue of Microorganisms (GCM) 10K type strain sequencing project: providing services to taxonomists for standard genome sequencing and annotation.</title>
        <authorList>
            <consortium name="The Broad Institute Genomics Platform"/>
            <consortium name="The Broad Institute Genome Sequencing Center for Infectious Disease"/>
            <person name="Wu L."/>
            <person name="Ma J."/>
        </authorList>
    </citation>
    <scope>NUCLEOTIDE SEQUENCE [LARGE SCALE GENOMIC DNA]</scope>
    <source>
        <strain evidence="2">CGMCC 4.1782</strain>
    </source>
</reference>
<organism evidence="1 2">
    <name type="scientific">Pontibacter ruber</name>
    <dbReference type="NCBI Taxonomy" id="1343895"/>
    <lineage>
        <taxon>Bacteria</taxon>
        <taxon>Pseudomonadati</taxon>
        <taxon>Bacteroidota</taxon>
        <taxon>Cytophagia</taxon>
        <taxon>Cytophagales</taxon>
        <taxon>Hymenobacteraceae</taxon>
        <taxon>Pontibacter</taxon>
    </lineage>
</organism>
<comment type="caution">
    <text evidence="1">The sequence shown here is derived from an EMBL/GenBank/DDBJ whole genome shotgun (WGS) entry which is preliminary data.</text>
</comment>
<sequence length="51" mass="5892">MEPMYIYTSARQVKQWYGLQEEASSAKTEVQQETGSDCASCCRKEQQQQVE</sequence>
<evidence type="ECO:0000313" key="1">
    <source>
        <dbReference type="EMBL" id="MFD2247934.1"/>
    </source>
</evidence>